<keyword evidence="1" id="KW-0812">Transmembrane</keyword>
<keyword evidence="1" id="KW-1133">Transmembrane helix</keyword>
<keyword evidence="1" id="KW-0472">Membrane</keyword>
<proteinExistence type="predicted"/>
<feature type="transmembrane region" description="Helical" evidence="1">
    <location>
        <begin position="16"/>
        <end position="35"/>
    </location>
</feature>
<dbReference type="AlphaFoldDB" id="A0A7D5R930"/>
<reference evidence="2 3" key="1">
    <citation type="submission" date="2018-02" db="EMBL/GenBank/DDBJ databases">
        <title>Complete genome of Nitrosopumilus oxyclinae HCE1.</title>
        <authorList>
            <person name="Qin W."/>
            <person name="Zheng Y."/>
            <person name="Stahl D.A."/>
        </authorList>
    </citation>
    <scope>NUCLEOTIDE SEQUENCE [LARGE SCALE GENOMIC DNA]</scope>
    <source>
        <strain evidence="2 3">HCE1</strain>
    </source>
</reference>
<gene>
    <name evidence="2" type="ORF">C5F49_05685</name>
</gene>
<dbReference type="OrthoDB" id="3225at2157"/>
<accession>A0A7D5R930</accession>
<evidence type="ECO:0000256" key="1">
    <source>
        <dbReference type="SAM" id="Phobius"/>
    </source>
</evidence>
<evidence type="ECO:0000313" key="2">
    <source>
        <dbReference type="EMBL" id="QLH04862.1"/>
    </source>
</evidence>
<evidence type="ECO:0000313" key="3">
    <source>
        <dbReference type="Proteomes" id="UP000509441"/>
    </source>
</evidence>
<dbReference type="EMBL" id="CP026994">
    <property type="protein sequence ID" value="QLH04862.1"/>
    <property type="molecule type" value="Genomic_DNA"/>
</dbReference>
<organism evidence="2 3">
    <name type="scientific">Nitrosopumilus oxyclinae</name>
    <dbReference type="NCBI Taxonomy" id="1959104"/>
    <lineage>
        <taxon>Archaea</taxon>
        <taxon>Nitrososphaerota</taxon>
        <taxon>Nitrososphaeria</taxon>
        <taxon>Nitrosopumilales</taxon>
        <taxon>Nitrosopumilaceae</taxon>
        <taxon>Nitrosopumilus</taxon>
    </lineage>
</organism>
<sequence length="85" mass="9918">MFPTWKLIFQKTRLKNLTLILFAMLFVVLMIAFFGDSCSVDHLIILNEILSYEQSLDPEQCENILEQIYSYNDMCTSEIEILDCG</sequence>
<dbReference type="Proteomes" id="UP000509441">
    <property type="component" value="Chromosome"/>
</dbReference>
<keyword evidence="3" id="KW-1185">Reference proteome</keyword>
<protein>
    <recommendedName>
        <fullName evidence="4">Transmembrane protein</fullName>
    </recommendedName>
</protein>
<dbReference type="KEGG" id="nox:C5F49_05685"/>
<name>A0A7D5R930_9ARCH</name>
<evidence type="ECO:0008006" key="4">
    <source>
        <dbReference type="Google" id="ProtNLM"/>
    </source>
</evidence>